<dbReference type="PROSITE" id="PS50915">
    <property type="entry name" value="CRYSTALLIN_BETA_GAMMA"/>
    <property type="match status" value="1"/>
</dbReference>
<evidence type="ECO:0000256" key="1">
    <source>
        <dbReference type="ARBA" id="ARBA00009646"/>
    </source>
</evidence>
<evidence type="ECO:0000259" key="5">
    <source>
        <dbReference type="PROSITE" id="PS50915"/>
    </source>
</evidence>
<accession>A0A2V0P1H1</accession>
<evidence type="ECO:0000313" key="6">
    <source>
        <dbReference type="EMBL" id="GBF93716.1"/>
    </source>
</evidence>
<gene>
    <name evidence="6" type="ORF">Rsub_06819</name>
</gene>
<name>A0A2V0P1H1_9CHLO</name>
<dbReference type="InParanoid" id="A0A2V0P1H1"/>
<comment type="similarity">
    <text evidence="1">Belongs to the beta/gamma-crystallin family.</text>
</comment>
<dbReference type="PANTHER" id="PTHR31157:SF1">
    <property type="entry name" value="SCP DOMAIN-CONTAINING PROTEIN"/>
    <property type="match status" value="1"/>
</dbReference>
<evidence type="ECO:0000313" key="7">
    <source>
        <dbReference type="Proteomes" id="UP000247498"/>
    </source>
</evidence>
<feature type="signal peptide" evidence="4">
    <location>
        <begin position="1"/>
        <end position="26"/>
    </location>
</feature>
<feature type="compositionally biased region" description="Polar residues" evidence="3">
    <location>
        <begin position="71"/>
        <end position="81"/>
    </location>
</feature>
<feature type="region of interest" description="Disordered" evidence="3">
    <location>
        <begin position="31"/>
        <end position="93"/>
    </location>
</feature>
<organism evidence="6 7">
    <name type="scientific">Raphidocelis subcapitata</name>
    <dbReference type="NCBI Taxonomy" id="307507"/>
    <lineage>
        <taxon>Eukaryota</taxon>
        <taxon>Viridiplantae</taxon>
        <taxon>Chlorophyta</taxon>
        <taxon>core chlorophytes</taxon>
        <taxon>Chlorophyceae</taxon>
        <taxon>CS clade</taxon>
        <taxon>Sphaeropleales</taxon>
        <taxon>Selenastraceae</taxon>
        <taxon>Raphidocelis</taxon>
    </lineage>
</organism>
<keyword evidence="2" id="KW-0677">Repeat</keyword>
<feature type="domain" description="Beta/gamma crystallin 'Greek key'" evidence="5">
    <location>
        <begin position="144"/>
        <end position="183"/>
    </location>
</feature>
<dbReference type="Gene3D" id="3.40.33.10">
    <property type="entry name" value="CAP"/>
    <property type="match status" value="1"/>
</dbReference>
<dbReference type="SUPFAM" id="SSF49695">
    <property type="entry name" value="gamma-Crystallin-like"/>
    <property type="match status" value="1"/>
</dbReference>
<dbReference type="Proteomes" id="UP000247498">
    <property type="component" value="Unassembled WGS sequence"/>
</dbReference>
<dbReference type="Gene3D" id="2.60.20.10">
    <property type="entry name" value="Crystallins"/>
    <property type="match status" value="1"/>
</dbReference>
<keyword evidence="4" id="KW-0732">Signal</keyword>
<dbReference type="SUPFAM" id="SSF55797">
    <property type="entry name" value="PR-1-like"/>
    <property type="match status" value="1"/>
</dbReference>
<proteinExistence type="inferred from homology"/>
<reference evidence="6 7" key="1">
    <citation type="journal article" date="2018" name="Sci. Rep.">
        <title>Raphidocelis subcapitata (=Pseudokirchneriella subcapitata) provides an insight into genome evolution and environmental adaptations in the Sphaeropleales.</title>
        <authorList>
            <person name="Suzuki S."/>
            <person name="Yamaguchi H."/>
            <person name="Nakajima N."/>
            <person name="Kawachi M."/>
        </authorList>
    </citation>
    <scope>NUCLEOTIDE SEQUENCE [LARGE SCALE GENOMIC DNA]</scope>
    <source>
        <strain evidence="6 7">NIES-35</strain>
    </source>
</reference>
<sequence length="358" mass="36876">MAPRHAAPFWAALLLAFALLASPAVAAASGRKPLSVDTPDAAAPLSDSSSPLAAQSHSPVAEEPTAALPQSARSDISSTDTAALYGPPDASAQLGEAISTTPEASAADIAAVPRTRRRGAAAIVSMPAPDPGTSGAMFQPMAATTVTVYEHCGFGGRAGTVSGDLASIVSPWNDFISSIRVPAGRSVVLYEHANYKGRSLTITGPADIDCLNRWNFNDITTSIKFVTTPGPDTSFAGQLLRLVNDARARSGLRALSLDTRLNAAAQAHSNDMARNRFMGHTGSDGSSFGVRAARAGYRMGAGAENVAAGYRDAPSVFKGWMDSPGHRANIMGPSFVHMGAACTASDANYCTQVFAAPA</sequence>
<dbReference type="PANTHER" id="PTHR31157">
    <property type="entry name" value="SCP DOMAIN-CONTAINING PROTEIN"/>
    <property type="match status" value="1"/>
</dbReference>
<dbReference type="STRING" id="307507.A0A2V0P1H1"/>
<keyword evidence="7" id="KW-1185">Reference proteome</keyword>
<comment type="caution">
    <text evidence="6">The sequence shown here is derived from an EMBL/GenBank/DDBJ whole genome shotgun (WGS) entry which is preliminary data.</text>
</comment>
<feature type="chain" id="PRO_5015922971" description="Beta/gamma crystallin 'Greek key' domain-containing protein" evidence="4">
    <location>
        <begin position="27"/>
        <end position="358"/>
    </location>
</feature>
<evidence type="ECO:0000256" key="3">
    <source>
        <dbReference type="SAM" id="MobiDB-lite"/>
    </source>
</evidence>
<dbReference type="CDD" id="cd05379">
    <property type="entry name" value="CAP_bacterial"/>
    <property type="match status" value="1"/>
</dbReference>
<dbReference type="Pfam" id="PF00030">
    <property type="entry name" value="Crystall"/>
    <property type="match status" value="1"/>
</dbReference>
<dbReference type="AlphaFoldDB" id="A0A2V0P1H1"/>
<dbReference type="Pfam" id="PF00188">
    <property type="entry name" value="CAP"/>
    <property type="match status" value="1"/>
</dbReference>
<dbReference type="SMART" id="SM00247">
    <property type="entry name" value="XTALbg"/>
    <property type="match status" value="1"/>
</dbReference>
<protein>
    <recommendedName>
        <fullName evidence="5">Beta/gamma crystallin 'Greek key' domain-containing protein</fullName>
    </recommendedName>
</protein>
<feature type="compositionally biased region" description="Low complexity" evidence="3">
    <location>
        <begin position="39"/>
        <end position="59"/>
    </location>
</feature>
<dbReference type="EMBL" id="BDRX01000043">
    <property type="protein sequence ID" value="GBF93716.1"/>
    <property type="molecule type" value="Genomic_DNA"/>
</dbReference>
<dbReference type="InterPro" id="IPR001064">
    <property type="entry name" value="Beta/gamma_crystallin"/>
</dbReference>
<dbReference type="InterPro" id="IPR014044">
    <property type="entry name" value="CAP_dom"/>
</dbReference>
<dbReference type="InterPro" id="IPR011024">
    <property type="entry name" value="G_crystallin-like"/>
</dbReference>
<evidence type="ECO:0000256" key="4">
    <source>
        <dbReference type="SAM" id="SignalP"/>
    </source>
</evidence>
<dbReference type="OrthoDB" id="551454at2759"/>
<evidence type="ECO:0000256" key="2">
    <source>
        <dbReference type="ARBA" id="ARBA00022737"/>
    </source>
</evidence>
<dbReference type="InterPro" id="IPR035940">
    <property type="entry name" value="CAP_sf"/>
</dbReference>